<reference evidence="2" key="3">
    <citation type="submission" date="2025-09" db="UniProtKB">
        <authorList>
            <consortium name="Ensembl"/>
        </authorList>
    </citation>
    <scope>IDENTIFICATION</scope>
</reference>
<dbReference type="Proteomes" id="UP000265120">
    <property type="component" value="Chromosome 4"/>
</dbReference>
<dbReference type="GeneTree" id="ENSGT01150000290359"/>
<keyword evidence="3" id="KW-1185">Reference proteome</keyword>
<keyword evidence="1" id="KW-0812">Transmembrane</keyword>
<evidence type="ECO:0000313" key="2">
    <source>
        <dbReference type="Ensembl" id="ENSCSEP00000002692.1"/>
    </source>
</evidence>
<evidence type="ECO:0000313" key="3">
    <source>
        <dbReference type="Proteomes" id="UP000265120"/>
    </source>
</evidence>
<dbReference type="AlphaFoldDB" id="A0A3P8UJX7"/>
<feature type="transmembrane region" description="Helical" evidence="1">
    <location>
        <begin position="68"/>
        <end position="94"/>
    </location>
</feature>
<proteinExistence type="predicted"/>
<protein>
    <submittedName>
        <fullName evidence="2">Uncharacterized protein</fullName>
    </submittedName>
</protein>
<accession>A0A3P8UJX7</accession>
<sequence length="115" mass="13417">MFSSSFSRHSIKQHLLVISLELLTPDMSHKHLLPLETLCRYCGVSYLVYHEFHQLNTRLSQLQAELEMNYICVLFELFLVFIFIFVLVLILVFVHADSPLLPRGHIMCCLFSFLG</sequence>
<dbReference type="Ensembl" id="ENSCSET00000002734.1">
    <property type="protein sequence ID" value="ENSCSEP00000002692.1"/>
    <property type="gene ID" value="ENSCSEG00000001792.1"/>
</dbReference>
<organism evidence="2 3">
    <name type="scientific">Cynoglossus semilaevis</name>
    <name type="common">Tongue sole</name>
    <dbReference type="NCBI Taxonomy" id="244447"/>
    <lineage>
        <taxon>Eukaryota</taxon>
        <taxon>Metazoa</taxon>
        <taxon>Chordata</taxon>
        <taxon>Craniata</taxon>
        <taxon>Vertebrata</taxon>
        <taxon>Euteleostomi</taxon>
        <taxon>Actinopterygii</taxon>
        <taxon>Neopterygii</taxon>
        <taxon>Teleostei</taxon>
        <taxon>Neoteleostei</taxon>
        <taxon>Acanthomorphata</taxon>
        <taxon>Carangaria</taxon>
        <taxon>Pleuronectiformes</taxon>
        <taxon>Pleuronectoidei</taxon>
        <taxon>Cynoglossidae</taxon>
        <taxon>Cynoglossinae</taxon>
        <taxon>Cynoglossus</taxon>
    </lineage>
</organism>
<dbReference type="InParanoid" id="A0A3P8UJX7"/>
<name>A0A3P8UJX7_CYNSE</name>
<keyword evidence="1" id="KW-1133">Transmembrane helix</keyword>
<reference evidence="2 3" key="1">
    <citation type="journal article" date="2014" name="Nat. Genet.">
        <title>Whole-genome sequence of a flatfish provides insights into ZW sex chromosome evolution and adaptation to a benthic lifestyle.</title>
        <authorList>
            <person name="Chen S."/>
            <person name="Zhang G."/>
            <person name="Shao C."/>
            <person name="Huang Q."/>
            <person name="Liu G."/>
            <person name="Zhang P."/>
            <person name="Song W."/>
            <person name="An N."/>
            <person name="Chalopin D."/>
            <person name="Volff J.N."/>
            <person name="Hong Y."/>
            <person name="Li Q."/>
            <person name="Sha Z."/>
            <person name="Zhou H."/>
            <person name="Xie M."/>
            <person name="Yu Q."/>
            <person name="Liu Y."/>
            <person name="Xiang H."/>
            <person name="Wang N."/>
            <person name="Wu K."/>
            <person name="Yang C."/>
            <person name="Zhou Q."/>
            <person name="Liao X."/>
            <person name="Yang L."/>
            <person name="Hu Q."/>
            <person name="Zhang J."/>
            <person name="Meng L."/>
            <person name="Jin L."/>
            <person name="Tian Y."/>
            <person name="Lian J."/>
            <person name="Yang J."/>
            <person name="Miao G."/>
            <person name="Liu S."/>
            <person name="Liang Z."/>
            <person name="Yan F."/>
            <person name="Li Y."/>
            <person name="Sun B."/>
            <person name="Zhang H."/>
            <person name="Zhang J."/>
            <person name="Zhu Y."/>
            <person name="Du M."/>
            <person name="Zhao Y."/>
            <person name="Schartl M."/>
            <person name="Tang Q."/>
            <person name="Wang J."/>
        </authorList>
    </citation>
    <scope>NUCLEOTIDE SEQUENCE</scope>
</reference>
<keyword evidence="1" id="KW-0472">Membrane</keyword>
<reference evidence="2" key="2">
    <citation type="submission" date="2025-08" db="UniProtKB">
        <authorList>
            <consortium name="Ensembl"/>
        </authorList>
    </citation>
    <scope>IDENTIFICATION</scope>
</reference>
<evidence type="ECO:0000256" key="1">
    <source>
        <dbReference type="SAM" id="Phobius"/>
    </source>
</evidence>